<feature type="active site" description="Nucleophile" evidence="3">
    <location>
        <position position="32"/>
    </location>
</feature>
<dbReference type="InterPro" id="IPR017937">
    <property type="entry name" value="Thioredoxin_CS"/>
</dbReference>
<feature type="domain" description="Thioredoxin" evidence="5">
    <location>
        <begin position="1"/>
        <end position="106"/>
    </location>
</feature>
<gene>
    <name evidence="6" type="ORF">G6F64_010435</name>
</gene>
<dbReference type="PRINTS" id="PR00421">
    <property type="entry name" value="THIOREDOXIN"/>
</dbReference>
<dbReference type="PROSITE" id="PS00194">
    <property type="entry name" value="THIOREDOXIN_1"/>
    <property type="match status" value="1"/>
</dbReference>
<dbReference type="InterPro" id="IPR036249">
    <property type="entry name" value="Thioredoxin-like_sf"/>
</dbReference>
<feature type="site" description="Contributes to redox potential value" evidence="3">
    <location>
        <position position="34"/>
    </location>
</feature>
<evidence type="ECO:0000259" key="5">
    <source>
        <dbReference type="PROSITE" id="PS51352"/>
    </source>
</evidence>
<evidence type="ECO:0000313" key="7">
    <source>
        <dbReference type="Proteomes" id="UP000716291"/>
    </source>
</evidence>
<proteinExistence type="inferred from homology"/>
<comment type="similarity">
    <text evidence="2">Belongs to the thioredoxin family.</text>
</comment>
<feature type="active site" description="Nucleophile" evidence="3">
    <location>
        <position position="35"/>
    </location>
</feature>
<organism evidence="6 7">
    <name type="scientific">Rhizopus oryzae</name>
    <name type="common">Mucormycosis agent</name>
    <name type="synonym">Rhizopus arrhizus var. delemar</name>
    <dbReference type="NCBI Taxonomy" id="64495"/>
    <lineage>
        <taxon>Eukaryota</taxon>
        <taxon>Fungi</taxon>
        <taxon>Fungi incertae sedis</taxon>
        <taxon>Mucoromycota</taxon>
        <taxon>Mucoromycotina</taxon>
        <taxon>Mucoromycetes</taxon>
        <taxon>Mucorales</taxon>
        <taxon>Mucorineae</taxon>
        <taxon>Rhizopodaceae</taxon>
        <taxon>Rhizopus</taxon>
    </lineage>
</organism>
<dbReference type="EMBL" id="JAANQT010002163">
    <property type="protein sequence ID" value="KAG1303020.1"/>
    <property type="molecule type" value="Genomic_DNA"/>
</dbReference>
<dbReference type="FunFam" id="3.40.30.10:FF:000245">
    <property type="entry name" value="Thioredoxin"/>
    <property type="match status" value="1"/>
</dbReference>
<dbReference type="Proteomes" id="UP000716291">
    <property type="component" value="Unassembled WGS sequence"/>
</dbReference>
<keyword evidence="1 4" id="KW-1015">Disulfide bond</keyword>
<evidence type="ECO:0000256" key="2">
    <source>
        <dbReference type="PIRNR" id="PIRNR000077"/>
    </source>
</evidence>
<dbReference type="Pfam" id="PF00085">
    <property type="entry name" value="Thioredoxin"/>
    <property type="match status" value="1"/>
</dbReference>
<dbReference type="Gene3D" id="3.40.30.10">
    <property type="entry name" value="Glutaredoxin"/>
    <property type="match status" value="1"/>
</dbReference>
<evidence type="ECO:0000256" key="3">
    <source>
        <dbReference type="PIRSR" id="PIRSR000077-1"/>
    </source>
</evidence>
<keyword evidence="4" id="KW-0676">Redox-active center</keyword>
<accession>A0A9P6X124</accession>
<evidence type="ECO:0000256" key="4">
    <source>
        <dbReference type="PIRSR" id="PIRSR000077-4"/>
    </source>
</evidence>
<evidence type="ECO:0000256" key="1">
    <source>
        <dbReference type="ARBA" id="ARBA00023157"/>
    </source>
</evidence>
<dbReference type="CDD" id="cd02947">
    <property type="entry name" value="TRX_family"/>
    <property type="match status" value="1"/>
</dbReference>
<feature type="site" description="Deprotonates C-terminal active site Cys" evidence="3">
    <location>
        <position position="26"/>
    </location>
</feature>
<dbReference type="PROSITE" id="PS51354">
    <property type="entry name" value="GLUTAREDOXIN_2"/>
    <property type="match status" value="1"/>
</dbReference>
<dbReference type="GO" id="GO:0015035">
    <property type="term" value="F:protein-disulfide reductase activity"/>
    <property type="evidence" value="ECO:0007669"/>
    <property type="project" value="InterPro"/>
</dbReference>
<sequence>MPGFTVPENANHLKQIISSNKYVVIDFTATWCGPCRMITPILERLSVQYENVVFVKVDVDELSDVAQEYGVRAMPTLFFLNDGIKVSDIVGANPGAIENNLANLVA</sequence>
<dbReference type="InterPro" id="IPR013766">
    <property type="entry name" value="Thioredoxin_domain"/>
</dbReference>
<dbReference type="PROSITE" id="PS51352">
    <property type="entry name" value="THIOREDOXIN_2"/>
    <property type="match status" value="1"/>
</dbReference>
<dbReference type="AlphaFoldDB" id="A0A9P6X124"/>
<comment type="caution">
    <text evidence="6">The sequence shown here is derived from an EMBL/GenBank/DDBJ whole genome shotgun (WGS) entry which is preliminary data.</text>
</comment>
<dbReference type="PIRSF" id="PIRSF000077">
    <property type="entry name" value="Thioredoxin"/>
    <property type="match status" value="1"/>
</dbReference>
<name>A0A9P6X124_RHIOR</name>
<dbReference type="OrthoDB" id="2121326at2759"/>
<keyword evidence="7" id="KW-1185">Reference proteome</keyword>
<dbReference type="NCBIfam" id="TIGR01068">
    <property type="entry name" value="thioredoxin"/>
    <property type="match status" value="1"/>
</dbReference>
<evidence type="ECO:0000313" key="6">
    <source>
        <dbReference type="EMBL" id="KAG1303020.1"/>
    </source>
</evidence>
<reference evidence="6" key="1">
    <citation type="journal article" date="2020" name="Microb. Genom.">
        <title>Genetic diversity of clinical and environmental Mucorales isolates obtained from an investigation of mucormycosis cases among solid organ transplant recipients.</title>
        <authorList>
            <person name="Nguyen M.H."/>
            <person name="Kaul D."/>
            <person name="Muto C."/>
            <person name="Cheng S.J."/>
            <person name="Richter R.A."/>
            <person name="Bruno V.M."/>
            <person name="Liu G."/>
            <person name="Beyhan S."/>
            <person name="Sundermann A.J."/>
            <person name="Mounaud S."/>
            <person name="Pasculle A.W."/>
            <person name="Nierman W.C."/>
            <person name="Driscoll E."/>
            <person name="Cumbie R."/>
            <person name="Clancy C.J."/>
            <person name="Dupont C.L."/>
        </authorList>
    </citation>
    <scope>NUCLEOTIDE SEQUENCE</scope>
    <source>
        <strain evidence="6">GL11</strain>
    </source>
</reference>
<feature type="disulfide bond" description="Redox-active" evidence="4">
    <location>
        <begin position="32"/>
        <end position="35"/>
    </location>
</feature>
<dbReference type="PANTHER" id="PTHR46115">
    <property type="entry name" value="THIOREDOXIN-LIKE PROTEIN 1"/>
    <property type="match status" value="1"/>
</dbReference>
<dbReference type="SUPFAM" id="SSF52833">
    <property type="entry name" value="Thioredoxin-like"/>
    <property type="match status" value="1"/>
</dbReference>
<dbReference type="InterPro" id="IPR005746">
    <property type="entry name" value="Thioredoxin"/>
</dbReference>
<protein>
    <recommendedName>
        <fullName evidence="2">Thioredoxin</fullName>
    </recommendedName>
</protein>
<feature type="site" description="Contributes to redox potential value" evidence="3">
    <location>
        <position position="33"/>
    </location>
</feature>